<dbReference type="Proteomes" id="UP001638806">
    <property type="component" value="Unassembled WGS sequence"/>
</dbReference>
<organism evidence="1 2">
    <name type="scientific">Purpureocillium lilacinum</name>
    <name type="common">Paecilomyces lilacinus</name>
    <dbReference type="NCBI Taxonomy" id="33203"/>
    <lineage>
        <taxon>Eukaryota</taxon>
        <taxon>Fungi</taxon>
        <taxon>Dikarya</taxon>
        <taxon>Ascomycota</taxon>
        <taxon>Pezizomycotina</taxon>
        <taxon>Sordariomycetes</taxon>
        <taxon>Hypocreomycetidae</taxon>
        <taxon>Hypocreales</taxon>
        <taxon>Ophiocordycipitaceae</taxon>
        <taxon>Purpureocillium</taxon>
    </lineage>
</organism>
<evidence type="ECO:0000313" key="2">
    <source>
        <dbReference type="Proteomes" id="UP001638806"/>
    </source>
</evidence>
<name>A0ACC4DG90_PURLI</name>
<dbReference type="EMBL" id="JBGNUJ010000011">
    <property type="protein sequence ID" value="KAL3954308.1"/>
    <property type="molecule type" value="Genomic_DNA"/>
</dbReference>
<protein>
    <submittedName>
        <fullName evidence="1">Uncharacterized protein</fullName>
    </submittedName>
</protein>
<gene>
    <name evidence="1" type="ORF">ACCO45_012264</name>
</gene>
<comment type="caution">
    <text evidence="1">The sequence shown here is derived from an EMBL/GenBank/DDBJ whole genome shotgun (WGS) entry which is preliminary data.</text>
</comment>
<evidence type="ECO:0000313" key="1">
    <source>
        <dbReference type="EMBL" id="KAL3954308.1"/>
    </source>
</evidence>
<proteinExistence type="predicted"/>
<sequence length="183" mass="19522">MGLYKAARSRSRYASSIAKDANFILALSFATHILVFWPRRRVGKRFRSPATNAEGMESAPTSRAAALLFNAAAGVAAVSAAHHLHRGFAELYPAWKARLRAKPARAARTAWDYMTVGYALTVLLNVKWARSGGPHGWEEGTALAALALGGLREGWVCVRAGEPVPLVAFWGVPALGVLAAALG</sequence>
<accession>A0ACC4DG90</accession>
<reference evidence="1" key="1">
    <citation type="submission" date="2024-12" db="EMBL/GenBank/DDBJ databases">
        <title>Comparative genomics and development of molecular markers within Purpureocillium lilacinum and among Purpureocillium species.</title>
        <authorList>
            <person name="Yeh Z.-Y."/>
            <person name="Ni N.-T."/>
            <person name="Lo P.-H."/>
            <person name="Mushyakhwo K."/>
            <person name="Lin C.-F."/>
            <person name="Nai Y.-S."/>
        </authorList>
    </citation>
    <scope>NUCLEOTIDE SEQUENCE</scope>
    <source>
        <strain evidence="1">NCHU-NPUST-175</strain>
    </source>
</reference>
<keyword evidence="2" id="KW-1185">Reference proteome</keyword>